<dbReference type="Pfam" id="PF00583">
    <property type="entry name" value="Acetyltransf_1"/>
    <property type="match status" value="1"/>
</dbReference>
<dbReference type="CDD" id="cd04301">
    <property type="entry name" value="NAT_SF"/>
    <property type="match status" value="1"/>
</dbReference>
<dbReference type="GeneID" id="55998621"/>
<gene>
    <name evidence="2" type="ORF">TRUGW13939_11143</name>
</gene>
<evidence type="ECO:0000259" key="1">
    <source>
        <dbReference type="PROSITE" id="PS51186"/>
    </source>
</evidence>
<keyword evidence="3" id="KW-1185">Reference proteome</keyword>
<dbReference type="InterPro" id="IPR016181">
    <property type="entry name" value="Acyl_CoA_acyltransferase"/>
</dbReference>
<feature type="domain" description="N-acetyltransferase" evidence="1">
    <location>
        <begin position="110"/>
        <end position="257"/>
    </location>
</feature>
<dbReference type="Gene3D" id="3.40.630.30">
    <property type="match status" value="1"/>
</dbReference>
<organism evidence="2 3">
    <name type="scientific">Talaromyces rugulosus</name>
    <name type="common">Penicillium rugulosum</name>
    <dbReference type="NCBI Taxonomy" id="121627"/>
    <lineage>
        <taxon>Eukaryota</taxon>
        <taxon>Fungi</taxon>
        <taxon>Dikarya</taxon>
        <taxon>Ascomycota</taxon>
        <taxon>Pezizomycotina</taxon>
        <taxon>Eurotiomycetes</taxon>
        <taxon>Eurotiomycetidae</taxon>
        <taxon>Eurotiales</taxon>
        <taxon>Trichocomaceae</taxon>
        <taxon>Talaromyces</taxon>
        <taxon>Talaromyces sect. Islandici</taxon>
    </lineage>
</organism>
<evidence type="ECO:0000313" key="3">
    <source>
        <dbReference type="Proteomes" id="UP000509510"/>
    </source>
</evidence>
<dbReference type="Proteomes" id="UP000509510">
    <property type="component" value="Chromosome VI"/>
</dbReference>
<dbReference type="InterPro" id="IPR000182">
    <property type="entry name" value="GNAT_dom"/>
</dbReference>
<dbReference type="PANTHER" id="PTHR42791">
    <property type="entry name" value="GNAT FAMILY ACETYLTRANSFERASE"/>
    <property type="match status" value="1"/>
</dbReference>
<dbReference type="PANTHER" id="PTHR42791:SF1">
    <property type="entry name" value="N-ACETYLTRANSFERASE DOMAIN-CONTAINING PROTEIN"/>
    <property type="match status" value="1"/>
</dbReference>
<dbReference type="PROSITE" id="PS51186">
    <property type="entry name" value="GNAT"/>
    <property type="match status" value="1"/>
</dbReference>
<sequence>MHLRPYRNQDANAIAAIKARCDLADPLVLFYRRTSSPDTQQKGDDKRWRAHVKSTRRALCLEILMPGNVCWVLVLDDEDVEAINNHQNQQNKKPKHSSRTTNDETVAGFTIWSRFGSSDMARRWQGHGEKLTTRAKAFLSHMNLSIQYPFDSSIDRPRMAQFIRHLKTGPSPGPLEKERWELEAMYIHPLYQRRGFGGKALEWGIERAQQEDVRIWVWSTDAGKPLYLKNGFDEVGKVDFGGMIPDSEGVTVSVMVWGI</sequence>
<dbReference type="SUPFAM" id="SSF55729">
    <property type="entry name" value="Acyl-CoA N-acyltransferases (Nat)"/>
    <property type="match status" value="1"/>
</dbReference>
<name>A0A7H8RBZ0_TALRU</name>
<reference evidence="3" key="1">
    <citation type="submission" date="2020-06" db="EMBL/GenBank/DDBJ databases">
        <title>A chromosome-scale genome assembly of Talaromyces rugulosus W13939.</title>
        <authorList>
            <person name="Wang B."/>
            <person name="Guo L."/>
            <person name="Ye K."/>
            <person name="Wang L."/>
        </authorList>
    </citation>
    <scope>NUCLEOTIDE SEQUENCE [LARGE SCALE GENOMIC DNA]</scope>
    <source>
        <strain evidence="3">W13939</strain>
    </source>
</reference>
<dbReference type="EMBL" id="CP055903">
    <property type="protein sequence ID" value="QKX63970.1"/>
    <property type="molecule type" value="Genomic_DNA"/>
</dbReference>
<dbReference type="InterPro" id="IPR052523">
    <property type="entry name" value="Trichothecene_AcTrans"/>
</dbReference>
<dbReference type="OrthoDB" id="2744543at2759"/>
<protein>
    <recommendedName>
        <fullName evidence="1">N-acetyltransferase domain-containing protein</fullName>
    </recommendedName>
</protein>
<proteinExistence type="predicted"/>
<evidence type="ECO:0000313" key="2">
    <source>
        <dbReference type="EMBL" id="QKX63970.1"/>
    </source>
</evidence>
<dbReference type="GO" id="GO:0016747">
    <property type="term" value="F:acyltransferase activity, transferring groups other than amino-acyl groups"/>
    <property type="evidence" value="ECO:0007669"/>
    <property type="project" value="InterPro"/>
</dbReference>
<dbReference type="RefSeq" id="XP_035350144.1">
    <property type="nucleotide sequence ID" value="XM_035494251.1"/>
</dbReference>
<dbReference type="KEGG" id="trg:TRUGW13939_11143"/>
<accession>A0A7H8RBZ0</accession>
<dbReference type="AlphaFoldDB" id="A0A7H8RBZ0"/>